<dbReference type="RefSeq" id="WP_344498367.1">
    <property type="nucleotide sequence ID" value="NZ_BAAAQD010000001.1"/>
</dbReference>
<evidence type="ECO:0008006" key="3">
    <source>
        <dbReference type="Google" id="ProtNLM"/>
    </source>
</evidence>
<reference evidence="1 2" key="1">
    <citation type="journal article" date="2019" name="Int. J. Syst. Evol. Microbiol.">
        <title>The Global Catalogue of Microorganisms (GCM) 10K type strain sequencing project: providing services to taxonomists for standard genome sequencing and annotation.</title>
        <authorList>
            <consortium name="The Broad Institute Genomics Platform"/>
            <consortium name="The Broad Institute Genome Sequencing Center for Infectious Disease"/>
            <person name="Wu L."/>
            <person name="Ma J."/>
        </authorList>
    </citation>
    <scope>NUCLEOTIDE SEQUENCE [LARGE SCALE GENOMIC DNA]</scope>
    <source>
        <strain evidence="1 2">JCM 15933</strain>
    </source>
</reference>
<organism evidence="1 2">
    <name type="scientific">Dactylosporangium maewongense</name>
    <dbReference type="NCBI Taxonomy" id="634393"/>
    <lineage>
        <taxon>Bacteria</taxon>
        <taxon>Bacillati</taxon>
        <taxon>Actinomycetota</taxon>
        <taxon>Actinomycetes</taxon>
        <taxon>Micromonosporales</taxon>
        <taxon>Micromonosporaceae</taxon>
        <taxon>Dactylosporangium</taxon>
    </lineage>
</organism>
<keyword evidence="2" id="KW-1185">Reference proteome</keyword>
<accession>A0ABN1ZHU7</accession>
<dbReference type="EMBL" id="BAAAQD010000001">
    <property type="protein sequence ID" value="GAA1499486.1"/>
    <property type="molecule type" value="Genomic_DNA"/>
</dbReference>
<evidence type="ECO:0000313" key="2">
    <source>
        <dbReference type="Proteomes" id="UP001501470"/>
    </source>
</evidence>
<sequence length="338" mass="36965">MDLLDPTGSAAPPWWGPAVRDAELHSVLDWPVMRTLASTRRGPVLVGALRDGDKVAGLVTLRLRRLPALGLAVADVESMIIGAFSGIALAGGLPGTLHPSGGPAPSLFAAAVRTLEASLRQRYGKRLQAVMYRHIYRRELPHLLHGVSVVRAGAPALLLRNTFPDYDSYLRTLRKSRRVDQQRLVRNIDADPSLTVAFGPAADAGLDATTLHRLCADTARRNHTHRWPPMRVWPRSLFETVLQQPDVLALRYTGPDGLVAATLTFDHPVAPILGPWGALPLGGPRRSGLWFDHLARLIRWGIEQQRPLIVGGKGAQGPKEALGFTPEPQWTVLRRLTP</sequence>
<proteinExistence type="predicted"/>
<dbReference type="Proteomes" id="UP001501470">
    <property type="component" value="Unassembled WGS sequence"/>
</dbReference>
<evidence type="ECO:0000313" key="1">
    <source>
        <dbReference type="EMBL" id="GAA1499486.1"/>
    </source>
</evidence>
<protein>
    <recommendedName>
        <fullName evidence="3">BioF2-like acetyltransferase domain-containing protein</fullName>
    </recommendedName>
</protein>
<gene>
    <name evidence="1" type="ORF">GCM10009827_001500</name>
</gene>
<name>A0ABN1ZHU7_9ACTN</name>
<comment type="caution">
    <text evidence="1">The sequence shown here is derived from an EMBL/GenBank/DDBJ whole genome shotgun (WGS) entry which is preliminary data.</text>
</comment>